<sequence length="376" mass="42207">MVGLGVGVIGYGFMGRAHSLGWRNVAELTDSPLTPSLVAMSGRNVEALRAVASRFGYRRTYTDFRELVRDPEVQVVDNTAPNYLHREPIVEAIEAGKHVVCEKPLANTVEDAYEMYKAAKRAGTIHMLAHNYRFVPAIVLAKQILSKGSLGKIYHFRGLYLQQWLSDPKAPISWRLKRELAGYGALGDLGSHVIDLARYLIGEMSEVKGHLETFVRRRPSPQGLNEEEVTVDDSFQALVKFENGASGVIEASRMATGHDNFLSLEVNGSEGALRFNLERLNELEVYYTSDGETRGFRTVLATQSTHPYMRFWWPPGHVLGWEHTFTHELYHFTLRVSEDRSVGPEAATFEDGWRTAVVMDKIAKSSETGKWESVTT</sequence>
<reference evidence="5" key="4">
    <citation type="submission" date="2020-09" db="EMBL/GenBank/DDBJ databases">
        <authorList>
            <person name="Sun Q."/>
            <person name="Ohkuma M."/>
        </authorList>
    </citation>
    <scope>NUCLEOTIDE SEQUENCE</scope>
    <source>
        <strain evidence="5">JCM 31740</strain>
    </source>
</reference>
<dbReference type="GO" id="GO:0016491">
    <property type="term" value="F:oxidoreductase activity"/>
    <property type="evidence" value="ECO:0007669"/>
    <property type="project" value="UniProtKB-KW"/>
</dbReference>
<dbReference type="SUPFAM" id="SSF55347">
    <property type="entry name" value="Glyceraldehyde-3-phosphate dehydrogenase-like, C-terminal domain"/>
    <property type="match status" value="1"/>
</dbReference>
<dbReference type="AlphaFoldDB" id="A0A348B549"/>
<name>A0A348B549_9CREN</name>
<dbReference type="PANTHER" id="PTHR43818:SF11">
    <property type="entry name" value="BCDNA.GH03377"/>
    <property type="match status" value="1"/>
</dbReference>
<protein>
    <submittedName>
        <fullName evidence="4">Oxidoreductase</fullName>
    </submittedName>
</protein>
<dbReference type="SUPFAM" id="SSF51735">
    <property type="entry name" value="NAD(P)-binding Rossmann-fold domains"/>
    <property type="match status" value="1"/>
</dbReference>
<dbReference type="EMBL" id="BMQS01000003">
    <property type="protein sequence ID" value="GGT89265.1"/>
    <property type="molecule type" value="Genomic_DNA"/>
</dbReference>
<feature type="domain" description="Gfo/Idh/MocA-like oxidoreductase N-terminal" evidence="2">
    <location>
        <begin position="5"/>
        <end position="129"/>
    </location>
</feature>
<dbReference type="Pfam" id="PF01408">
    <property type="entry name" value="GFO_IDH_MocA"/>
    <property type="match status" value="1"/>
</dbReference>
<dbReference type="GO" id="GO:0000166">
    <property type="term" value="F:nucleotide binding"/>
    <property type="evidence" value="ECO:0007669"/>
    <property type="project" value="InterPro"/>
</dbReference>
<dbReference type="PANTHER" id="PTHR43818">
    <property type="entry name" value="BCDNA.GH03377"/>
    <property type="match status" value="1"/>
</dbReference>
<keyword evidence="6" id="KW-1185">Reference proteome</keyword>
<dbReference type="Proteomes" id="UP000616143">
    <property type="component" value="Unassembled WGS sequence"/>
</dbReference>
<evidence type="ECO:0000313" key="4">
    <source>
        <dbReference type="EMBL" id="BBD73301.1"/>
    </source>
</evidence>
<evidence type="ECO:0000313" key="6">
    <source>
        <dbReference type="Proteomes" id="UP000276741"/>
    </source>
</evidence>
<dbReference type="InterPro" id="IPR036291">
    <property type="entry name" value="NAD(P)-bd_dom_sf"/>
</dbReference>
<evidence type="ECO:0000259" key="3">
    <source>
        <dbReference type="Pfam" id="PF22725"/>
    </source>
</evidence>
<evidence type="ECO:0000256" key="1">
    <source>
        <dbReference type="ARBA" id="ARBA00023002"/>
    </source>
</evidence>
<dbReference type="KEGG" id="sacd:HS1genome_1690"/>
<dbReference type="Pfam" id="PF22725">
    <property type="entry name" value="GFO_IDH_MocA_C3"/>
    <property type="match status" value="1"/>
</dbReference>
<dbReference type="InterPro" id="IPR050463">
    <property type="entry name" value="Gfo/Idh/MocA_oxidrdct_glycsds"/>
</dbReference>
<organism evidence="4 6">
    <name type="scientific">Sulfodiicoccus acidiphilus</name>
    <dbReference type="NCBI Taxonomy" id="1670455"/>
    <lineage>
        <taxon>Archaea</taxon>
        <taxon>Thermoproteota</taxon>
        <taxon>Thermoprotei</taxon>
        <taxon>Sulfolobales</taxon>
        <taxon>Sulfolobaceae</taxon>
        <taxon>Sulfodiicoccus</taxon>
    </lineage>
</organism>
<feature type="domain" description="GFO/IDH/MocA-like oxidoreductase" evidence="3">
    <location>
        <begin position="140"/>
        <end position="274"/>
    </location>
</feature>
<dbReference type="EMBL" id="AP018553">
    <property type="protein sequence ID" value="BBD73301.1"/>
    <property type="molecule type" value="Genomic_DNA"/>
</dbReference>
<keyword evidence="1" id="KW-0560">Oxidoreductase</keyword>
<dbReference type="Proteomes" id="UP000276741">
    <property type="component" value="Chromosome"/>
</dbReference>
<accession>A0A348B549</accession>
<reference evidence="5" key="1">
    <citation type="journal article" date="2014" name="Int. J. Syst. Evol. Microbiol.">
        <title>Complete genome sequence of Corynebacterium casei LMG S-19264T (=DSM 44701T), isolated from a smear-ripened cheese.</title>
        <authorList>
            <consortium name="US DOE Joint Genome Institute (JGI-PGF)"/>
            <person name="Walter F."/>
            <person name="Albersmeier A."/>
            <person name="Kalinowski J."/>
            <person name="Ruckert C."/>
        </authorList>
    </citation>
    <scope>NUCLEOTIDE SEQUENCE</scope>
    <source>
        <strain evidence="5">JCM 31740</strain>
    </source>
</reference>
<dbReference type="Gene3D" id="3.40.50.720">
    <property type="entry name" value="NAD(P)-binding Rossmann-like Domain"/>
    <property type="match status" value="1"/>
</dbReference>
<evidence type="ECO:0000313" key="5">
    <source>
        <dbReference type="EMBL" id="GGT89265.1"/>
    </source>
</evidence>
<dbReference type="InterPro" id="IPR055170">
    <property type="entry name" value="GFO_IDH_MocA-like_dom"/>
</dbReference>
<dbReference type="Gene3D" id="3.30.360.10">
    <property type="entry name" value="Dihydrodipicolinate Reductase, domain 2"/>
    <property type="match status" value="1"/>
</dbReference>
<dbReference type="InterPro" id="IPR000683">
    <property type="entry name" value="Gfo/Idh/MocA-like_OxRdtase_N"/>
</dbReference>
<reference evidence="4" key="3">
    <citation type="journal article" date="2019" name="BMC Res. Notes">
        <title>Complete genome sequence of the Sulfodiicoccus acidiphilus strain HS-1T, the first crenarchaeon that lacks polB3, isolated from an acidic hot spring in Ohwaku-dani, Hakone, Japan.</title>
        <authorList>
            <person name="Sakai H.D."/>
            <person name="Kurosawa N."/>
        </authorList>
    </citation>
    <scope>NUCLEOTIDE SEQUENCE</scope>
    <source>
        <strain evidence="4">HS-1</strain>
    </source>
</reference>
<evidence type="ECO:0000259" key="2">
    <source>
        <dbReference type="Pfam" id="PF01408"/>
    </source>
</evidence>
<reference evidence="6" key="2">
    <citation type="submission" date="2018-04" db="EMBL/GenBank/DDBJ databases">
        <title>Complete genome sequence of Sulfodiicoccus acidiphilus strain HS-1.</title>
        <authorList>
            <person name="Sakai H.D."/>
            <person name="Kurosawa N."/>
        </authorList>
    </citation>
    <scope>NUCLEOTIDE SEQUENCE [LARGE SCALE GENOMIC DNA]</scope>
    <source>
        <strain evidence="6">HS-1</strain>
    </source>
</reference>
<proteinExistence type="predicted"/>
<gene>
    <name evidence="5" type="ORF">GCM10007116_03890</name>
    <name evidence="4" type="ORF">HS1genome_1690</name>
</gene>